<evidence type="ECO:0000313" key="3">
    <source>
        <dbReference type="Proteomes" id="UP001497516"/>
    </source>
</evidence>
<feature type="compositionally biased region" description="Acidic residues" evidence="1">
    <location>
        <begin position="94"/>
        <end position="107"/>
    </location>
</feature>
<proteinExistence type="predicted"/>
<gene>
    <name evidence="2" type="ORF">LTRI10_LOCUS37012</name>
</gene>
<organism evidence="2 3">
    <name type="scientific">Linum trigynum</name>
    <dbReference type="NCBI Taxonomy" id="586398"/>
    <lineage>
        <taxon>Eukaryota</taxon>
        <taxon>Viridiplantae</taxon>
        <taxon>Streptophyta</taxon>
        <taxon>Embryophyta</taxon>
        <taxon>Tracheophyta</taxon>
        <taxon>Spermatophyta</taxon>
        <taxon>Magnoliopsida</taxon>
        <taxon>eudicotyledons</taxon>
        <taxon>Gunneridae</taxon>
        <taxon>Pentapetalae</taxon>
        <taxon>rosids</taxon>
        <taxon>fabids</taxon>
        <taxon>Malpighiales</taxon>
        <taxon>Linaceae</taxon>
        <taxon>Linum</taxon>
    </lineage>
</organism>
<name>A0AAV2FF61_9ROSI</name>
<accession>A0AAV2FF61</accession>
<sequence>MGRPKKNSNSGLNLSWIPSKQPSDEQQPQEQPVRKKSKTVAPKSAANSREAAESSRQPAVEQPPKDSPTKRTKMVAPRSHQGEGSKQPPPAIPEVEEEDQEEDDEGEGPCGSYFRFRGSTYSLFKIISYWKQDAGYYEACKKEVEKAGFGGLLELRMPTIPNVFMDDLMAAYDPSTSTFVFGEGESKKVFDFTAEDVARVYNLPLGGAVIDLKNVEGGMLDSFSEEVGMIPNRARMVPIKKLRELAIPANGPRTPVAVAVKQFLLLATGSMLVPTFARRCKLDFALYLGGSVEDVRVYDWCTFIVRELKVELTVAKKKEYRSRVLGSPCVWVLGDCYFLILHLLDSLKLGGLHTKTIPSCRFWWKQNVERASSSIPLVKGRYDLAAALLSREEMASRRQLQPVAIGGTSAAAASSSAPPPHRAPMPTAEWWEIEDLTSLSLGQLKGLKEMTESMIEKWVARRDKVQTIVQILEEQE</sequence>
<dbReference type="EMBL" id="OZ034819">
    <property type="protein sequence ID" value="CAL1396657.1"/>
    <property type="molecule type" value="Genomic_DNA"/>
</dbReference>
<feature type="compositionally biased region" description="Low complexity" evidence="1">
    <location>
        <begin position="18"/>
        <end position="31"/>
    </location>
</feature>
<protein>
    <submittedName>
        <fullName evidence="2">Uncharacterized protein</fullName>
    </submittedName>
</protein>
<dbReference type="PANTHER" id="PTHR34835">
    <property type="entry name" value="OS07G0283600 PROTEIN-RELATED"/>
    <property type="match status" value="1"/>
</dbReference>
<keyword evidence="3" id="KW-1185">Reference proteome</keyword>
<dbReference type="AlphaFoldDB" id="A0AAV2FF61"/>
<dbReference type="Proteomes" id="UP001497516">
    <property type="component" value="Chromosome 6"/>
</dbReference>
<reference evidence="2 3" key="1">
    <citation type="submission" date="2024-04" db="EMBL/GenBank/DDBJ databases">
        <authorList>
            <person name="Fracassetti M."/>
        </authorList>
    </citation>
    <scope>NUCLEOTIDE SEQUENCE [LARGE SCALE GENOMIC DNA]</scope>
</reference>
<evidence type="ECO:0000313" key="2">
    <source>
        <dbReference type="EMBL" id="CAL1396657.1"/>
    </source>
</evidence>
<evidence type="ECO:0000256" key="1">
    <source>
        <dbReference type="SAM" id="MobiDB-lite"/>
    </source>
</evidence>
<dbReference type="PANTHER" id="PTHR34835:SF69">
    <property type="entry name" value="UBIQUITIN-LIKE PROTEASE FAMILY PROFILE DOMAIN-CONTAINING PROTEIN"/>
    <property type="match status" value="1"/>
</dbReference>
<feature type="region of interest" description="Disordered" evidence="1">
    <location>
        <begin position="1"/>
        <end position="111"/>
    </location>
</feature>